<reference evidence="2 3" key="1">
    <citation type="submission" date="2018-08" db="EMBL/GenBank/DDBJ databases">
        <title>Recombination of ecologically and evolutionarily significant loci maintains genetic cohesion in the Pseudomonas syringae species complex.</title>
        <authorList>
            <person name="Dillon M."/>
            <person name="Thakur S."/>
            <person name="Almeida R.N.D."/>
            <person name="Weir B.S."/>
            <person name="Guttman D.S."/>
        </authorList>
    </citation>
    <scope>NUCLEOTIDE SEQUENCE [LARGE SCALE GENOMIC DNA]</scope>
    <source>
        <strain evidence="2 3">ICMP 9421</strain>
    </source>
</reference>
<organism evidence="2 3">
    <name type="scientific">Pseudomonas savastanoi</name>
    <name type="common">Pseudomonas syringae pv. savastanoi</name>
    <dbReference type="NCBI Taxonomy" id="29438"/>
    <lineage>
        <taxon>Bacteria</taxon>
        <taxon>Pseudomonadati</taxon>
        <taxon>Pseudomonadota</taxon>
        <taxon>Gammaproteobacteria</taxon>
        <taxon>Pseudomonadales</taxon>
        <taxon>Pseudomonadaceae</taxon>
        <taxon>Pseudomonas</taxon>
    </lineage>
</organism>
<gene>
    <name evidence="2" type="ORF">ALP59_04313</name>
</gene>
<dbReference type="SUPFAM" id="SSF56349">
    <property type="entry name" value="DNA breaking-rejoining enzymes"/>
    <property type="match status" value="1"/>
</dbReference>
<dbReference type="InterPro" id="IPR011010">
    <property type="entry name" value="DNA_brk_join_enz"/>
</dbReference>
<accession>A0A3M5FL17</accession>
<evidence type="ECO:0000313" key="3">
    <source>
        <dbReference type="Proteomes" id="UP000270499"/>
    </source>
</evidence>
<name>A0A3M5FL17_PSESS</name>
<proteinExistence type="predicted"/>
<dbReference type="AlphaFoldDB" id="A0A3M5FL17"/>
<evidence type="ECO:0000256" key="1">
    <source>
        <dbReference type="ARBA" id="ARBA00023172"/>
    </source>
</evidence>
<dbReference type="GO" id="GO:0006310">
    <property type="term" value="P:DNA recombination"/>
    <property type="evidence" value="ECO:0007669"/>
    <property type="project" value="UniProtKB-KW"/>
</dbReference>
<evidence type="ECO:0000313" key="2">
    <source>
        <dbReference type="EMBL" id="RMS75192.1"/>
    </source>
</evidence>
<dbReference type="GO" id="GO:0015074">
    <property type="term" value="P:DNA integration"/>
    <property type="evidence" value="ECO:0007669"/>
    <property type="project" value="InterPro"/>
</dbReference>
<dbReference type="Gene3D" id="1.10.443.10">
    <property type="entry name" value="Intergrase catalytic core"/>
    <property type="match status" value="1"/>
</dbReference>
<sequence>MAWLTDSAYPGLEHLDLKKLSSHWRAAIALLTNRLNINKIHGRARSNYFREVSLLMDYIFCYLPIWQQMNSNSLISIPCTLTEFYRTLFWNNDYVDTDMITASILPPSSNGSGLPITVIEFYLLCYSKKTAASFISTIHLLFELAIAQGKDVYIDRERLNDGSLTNPVFPKLDSPGSGGRTKTDKVVLPLASVPIAKEYMLAIDIIGTSIQQKVLNGEVSIEVQDKIRKADWIDLAELGISYSIKLFNPHTNELQLEIPLKRITNAYHWHHGRYDNGLAWVPWLSALRMLTVAMYGGLRLQNCQWLDIRSFNNFYHPERTVLGYTTLYVNTDKNGDSRPVSLPTEVFERLLKEREFQNSWTRRPVGPIYYENNPNDNKYAPIHPLFRSPFSKVGLPFSDTAYSQRWVKILNGIDAAYNSLVPKERQHSFTKTNKAGVSLAVHTPHALRATWITYMSIYGHLPQAILGQQVAHANIKSSIYYNAPPTQQTEEHIRAAETKAHQASWDSLWNAHAAPKAQNSLMTAWRDDPNEAAKTFGLVSLNSPVVDIESAGLSLLKLKDITEIGWYQVCACMANGKCPWELLKFTTSAKTCGMCPHAVFGVNHLPAINAKMRSLIDDCEMLQEQINATAIVHTGSQAMEDLHHQLTVSKLELAGFEQVRQILNQHTESNDYRHKYISRHGDLRDRCLEFDNEDPAQRFLANIIDGREFPAFAANNYLIRLKKIASQPQLLSIALSSPDERQIIANQIIFMLDNTGITIPELANHMREHSLLAIGSAT</sequence>
<dbReference type="EMBL" id="RBSW01000311">
    <property type="protein sequence ID" value="RMS75192.1"/>
    <property type="molecule type" value="Genomic_DNA"/>
</dbReference>
<comment type="caution">
    <text evidence="2">The sequence shown here is derived from an EMBL/GenBank/DDBJ whole genome shotgun (WGS) entry which is preliminary data.</text>
</comment>
<keyword evidence="1" id="KW-0233">DNA recombination</keyword>
<protein>
    <submittedName>
        <fullName evidence="2">Uncharacterized protein</fullName>
    </submittedName>
</protein>
<dbReference type="GO" id="GO:0003677">
    <property type="term" value="F:DNA binding"/>
    <property type="evidence" value="ECO:0007669"/>
    <property type="project" value="InterPro"/>
</dbReference>
<dbReference type="InterPro" id="IPR013762">
    <property type="entry name" value="Integrase-like_cat_sf"/>
</dbReference>
<dbReference type="Proteomes" id="UP000270499">
    <property type="component" value="Unassembled WGS sequence"/>
</dbReference>